<keyword evidence="4" id="KW-0411">Iron-sulfur</keyword>
<dbReference type="InterPro" id="IPR017896">
    <property type="entry name" value="4Fe4S_Fe-S-bd"/>
</dbReference>
<dbReference type="EMBL" id="PUEC01000006">
    <property type="protein sequence ID" value="PWB03305.1"/>
    <property type="molecule type" value="Genomic_DNA"/>
</dbReference>
<keyword evidence="2" id="KW-0479">Metal-binding</keyword>
<proteinExistence type="predicted"/>
<dbReference type="InterPro" id="IPR017900">
    <property type="entry name" value="4Fe4S_Fe_S_CS"/>
</dbReference>
<dbReference type="RefSeq" id="WP_107031664.1">
    <property type="nucleotide sequence ID" value="NZ_CAJSYL010000007.1"/>
</dbReference>
<sequence length="76" mass="8122">MAKVIGAVEINRERCKGCDLCVVACPCQVLSLQQNEVNDKGYHFAADVAPEKCIGCAACATVCPDGCITVYRVVEK</sequence>
<dbReference type="Pfam" id="PF12838">
    <property type="entry name" value="Fer4_7"/>
    <property type="match status" value="1"/>
</dbReference>
<dbReference type="PANTHER" id="PTHR43687:SF1">
    <property type="entry name" value="FERREDOXIN III"/>
    <property type="match status" value="1"/>
</dbReference>
<evidence type="ECO:0000256" key="1">
    <source>
        <dbReference type="ARBA" id="ARBA00022485"/>
    </source>
</evidence>
<dbReference type="GO" id="GO:0046872">
    <property type="term" value="F:metal ion binding"/>
    <property type="evidence" value="ECO:0007669"/>
    <property type="project" value="UniProtKB-KW"/>
</dbReference>
<protein>
    <submittedName>
        <fullName evidence="6">4Fe-4S dicluster domain-containing protein</fullName>
    </submittedName>
</protein>
<dbReference type="AlphaFoldDB" id="A0A2V1IMV4"/>
<gene>
    <name evidence="6" type="ORF">C5O23_03930</name>
</gene>
<dbReference type="SUPFAM" id="SSF54862">
    <property type="entry name" value="4Fe-4S ferredoxins"/>
    <property type="match status" value="1"/>
</dbReference>
<comment type="caution">
    <text evidence="6">The sequence shown here is derived from an EMBL/GenBank/DDBJ whole genome shotgun (WGS) entry which is preliminary data.</text>
</comment>
<dbReference type="InterPro" id="IPR050572">
    <property type="entry name" value="Fe-S_Ferredoxin"/>
</dbReference>
<feature type="domain" description="4Fe-4S ferredoxin-type" evidence="5">
    <location>
        <begin position="44"/>
        <end position="73"/>
    </location>
</feature>
<dbReference type="GeneID" id="82525501"/>
<evidence type="ECO:0000259" key="5">
    <source>
        <dbReference type="PROSITE" id="PS51379"/>
    </source>
</evidence>
<name>A0A2V1IMV4_9BACT</name>
<accession>A0A2V1IMV4</accession>
<evidence type="ECO:0000313" key="6">
    <source>
        <dbReference type="EMBL" id="PWB03305.1"/>
    </source>
</evidence>
<dbReference type="GO" id="GO:0051539">
    <property type="term" value="F:4 iron, 4 sulfur cluster binding"/>
    <property type="evidence" value="ECO:0007669"/>
    <property type="project" value="UniProtKB-KW"/>
</dbReference>
<reference evidence="7" key="1">
    <citation type="submission" date="2018-02" db="EMBL/GenBank/DDBJ databases">
        <authorList>
            <person name="Clavel T."/>
            <person name="Strowig T."/>
        </authorList>
    </citation>
    <scope>NUCLEOTIDE SEQUENCE [LARGE SCALE GENOMIC DNA]</scope>
    <source>
        <strain evidence="7">DSM 103720</strain>
    </source>
</reference>
<evidence type="ECO:0000256" key="4">
    <source>
        <dbReference type="ARBA" id="ARBA00023014"/>
    </source>
</evidence>
<dbReference type="Gene3D" id="3.30.70.20">
    <property type="match status" value="1"/>
</dbReference>
<keyword evidence="1" id="KW-0004">4Fe-4S</keyword>
<evidence type="ECO:0000256" key="3">
    <source>
        <dbReference type="ARBA" id="ARBA00023004"/>
    </source>
</evidence>
<dbReference type="PROSITE" id="PS51379">
    <property type="entry name" value="4FE4S_FER_2"/>
    <property type="match status" value="2"/>
</dbReference>
<feature type="domain" description="4Fe-4S ferredoxin-type" evidence="5">
    <location>
        <begin position="6"/>
        <end position="35"/>
    </location>
</feature>
<dbReference type="PROSITE" id="PS00198">
    <property type="entry name" value="4FE4S_FER_1"/>
    <property type="match status" value="1"/>
</dbReference>
<evidence type="ECO:0000256" key="2">
    <source>
        <dbReference type="ARBA" id="ARBA00022723"/>
    </source>
</evidence>
<evidence type="ECO:0000313" key="7">
    <source>
        <dbReference type="Proteomes" id="UP000244905"/>
    </source>
</evidence>
<keyword evidence="3" id="KW-0408">Iron</keyword>
<keyword evidence="7" id="KW-1185">Reference proteome</keyword>
<dbReference type="Proteomes" id="UP000244905">
    <property type="component" value="Unassembled WGS sequence"/>
</dbReference>
<dbReference type="PANTHER" id="PTHR43687">
    <property type="entry name" value="ADENYLYLSULFATE REDUCTASE, BETA SUBUNIT"/>
    <property type="match status" value="1"/>
</dbReference>
<organism evidence="6 7">
    <name type="scientific">Duncaniella muris</name>
    <dbReference type="NCBI Taxonomy" id="2094150"/>
    <lineage>
        <taxon>Bacteria</taxon>
        <taxon>Pseudomonadati</taxon>
        <taxon>Bacteroidota</taxon>
        <taxon>Bacteroidia</taxon>
        <taxon>Bacteroidales</taxon>
        <taxon>Muribaculaceae</taxon>
        <taxon>Duncaniella</taxon>
    </lineage>
</organism>